<organism evidence="3 4">
    <name type="scientific">Candidatus Jorgensenbacteria bacterium CG11_big_fil_rev_8_21_14_0_20_38_23</name>
    <dbReference type="NCBI Taxonomy" id="1974594"/>
    <lineage>
        <taxon>Bacteria</taxon>
        <taxon>Candidatus Joergenseniibacteriota</taxon>
    </lineage>
</organism>
<evidence type="ECO:0000313" key="3">
    <source>
        <dbReference type="EMBL" id="PIR06737.1"/>
    </source>
</evidence>
<dbReference type="AlphaFoldDB" id="A0A2H0NCX6"/>
<dbReference type="PANTHER" id="PTHR34039:SF1">
    <property type="entry name" value="UPF0102 PROTEIN YRAN"/>
    <property type="match status" value="1"/>
</dbReference>
<dbReference type="PANTHER" id="PTHR34039">
    <property type="entry name" value="UPF0102 PROTEIN YRAN"/>
    <property type="match status" value="1"/>
</dbReference>
<reference evidence="3 4" key="1">
    <citation type="submission" date="2017-09" db="EMBL/GenBank/DDBJ databases">
        <title>Depth-based differentiation of microbial function through sediment-hosted aquifers and enrichment of novel symbionts in the deep terrestrial subsurface.</title>
        <authorList>
            <person name="Probst A.J."/>
            <person name="Ladd B."/>
            <person name="Jarett J.K."/>
            <person name="Geller-Mcgrath D.E."/>
            <person name="Sieber C.M."/>
            <person name="Emerson J.B."/>
            <person name="Anantharaman K."/>
            <person name="Thomas B.C."/>
            <person name="Malmstrom R."/>
            <person name="Stieglmeier M."/>
            <person name="Klingl A."/>
            <person name="Woyke T."/>
            <person name="Ryan C.M."/>
            <person name="Banfield J.F."/>
        </authorList>
    </citation>
    <scope>NUCLEOTIDE SEQUENCE [LARGE SCALE GENOMIC DNA]</scope>
    <source>
        <strain evidence="3">CG11_big_fil_rev_8_21_14_0_20_38_23</strain>
    </source>
</reference>
<dbReference type="Gene3D" id="3.40.1350.10">
    <property type="match status" value="1"/>
</dbReference>
<dbReference type="Proteomes" id="UP000228867">
    <property type="component" value="Unassembled WGS sequence"/>
</dbReference>
<dbReference type="CDD" id="cd20736">
    <property type="entry name" value="PoNe_Nuclease"/>
    <property type="match status" value="1"/>
</dbReference>
<gene>
    <name evidence="3" type="ORF">COV54_02195</name>
</gene>
<protein>
    <recommendedName>
        <fullName evidence="2">UPF0102 protein COV54_02195</fullName>
    </recommendedName>
</protein>
<comment type="caution">
    <text evidence="3">The sequence shown here is derived from an EMBL/GenBank/DDBJ whole genome shotgun (WGS) entry which is preliminary data.</text>
</comment>
<dbReference type="EMBL" id="PCWR01000049">
    <property type="protein sequence ID" value="PIR06737.1"/>
    <property type="molecule type" value="Genomic_DNA"/>
</dbReference>
<proteinExistence type="inferred from homology"/>
<dbReference type="GO" id="GO:0003676">
    <property type="term" value="F:nucleic acid binding"/>
    <property type="evidence" value="ECO:0007669"/>
    <property type="project" value="InterPro"/>
</dbReference>
<name>A0A2H0NCX6_9BACT</name>
<dbReference type="InterPro" id="IPR003509">
    <property type="entry name" value="UPF0102_YraN-like"/>
</dbReference>
<comment type="similarity">
    <text evidence="1 2">Belongs to the UPF0102 family.</text>
</comment>
<dbReference type="SUPFAM" id="SSF52980">
    <property type="entry name" value="Restriction endonuclease-like"/>
    <property type="match status" value="1"/>
</dbReference>
<sequence>MTQKSELGKLGEDLACEYLVEKGYKIVERNFRETWGELDIIVKSPDKTLVFIEVKTMRPYKKLGLKPEDQLTTAKKKKLQKTALFYANSHPVLIYKNKGWRIDLLALTPNDRNCVINHYQNI</sequence>
<evidence type="ECO:0000313" key="4">
    <source>
        <dbReference type="Proteomes" id="UP000228867"/>
    </source>
</evidence>
<dbReference type="HAMAP" id="MF_00048">
    <property type="entry name" value="UPF0102"/>
    <property type="match status" value="1"/>
</dbReference>
<dbReference type="InterPro" id="IPR011335">
    <property type="entry name" value="Restrct_endonuc-II-like"/>
</dbReference>
<evidence type="ECO:0000256" key="1">
    <source>
        <dbReference type="ARBA" id="ARBA00006738"/>
    </source>
</evidence>
<dbReference type="InterPro" id="IPR011856">
    <property type="entry name" value="tRNA_endonuc-like_dom_sf"/>
</dbReference>
<accession>A0A2H0NCX6</accession>
<dbReference type="Pfam" id="PF02021">
    <property type="entry name" value="UPF0102"/>
    <property type="match status" value="1"/>
</dbReference>
<evidence type="ECO:0000256" key="2">
    <source>
        <dbReference type="HAMAP-Rule" id="MF_00048"/>
    </source>
</evidence>